<dbReference type="InterPro" id="IPR042095">
    <property type="entry name" value="SUMF_sf"/>
</dbReference>
<dbReference type="InterPro" id="IPR051043">
    <property type="entry name" value="Sulfatase_Mod_Factor_Kinase"/>
</dbReference>
<feature type="domain" description="Sulfatase-modifying factor enzyme-like" evidence="1">
    <location>
        <begin position="36"/>
        <end position="264"/>
    </location>
</feature>
<dbReference type="InterPro" id="IPR016187">
    <property type="entry name" value="CTDL_fold"/>
</dbReference>
<protein>
    <submittedName>
        <fullName evidence="2">Formylglycine-generating sulfatase enzyme</fullName>
    </submittedName>
</protein>
<dbReference type="SUPFAM" id="SSF56436">
    <property type="entry name" value="C-type lectin-like"/>
    <property type="match status" value="1"/>
</dbReference>
<dbReference type="EMBL" id="FWFN01000001">
    <property type="protein sequence ID" value="SLN20167.1"/>
    <property type="molecule type" value="Genomic_DNA"/>
</dbReference>
<proteinExistence type="predicted"/>
<dbReference type="AlphaFoldDB" id="A0A1X6YG05"/>
<dbReference type="RefSeq" id="WP_085886538.1">
    <property type="nucleotide sequence ID" value="NZ_FWFN01000001.1"/>
</dbReference>
<dbReference type="GO" id="GO:0120147">
    <property type="term" value="F:formylglycine-generating oxidase activity"/>
    <property type="evidence" value="ECO:0007669"/>
    <property type="project" value="TreeGrafter"/>
</dbReference>
<dbReference type="PANTHER" id="PTHR23150">
    <property type="entry name" value="SULFATASE MODIFYING FACTOR 1, 2"/>
    <property type="match status" value="1"/>
</dbReference>
<dbReference type="InterPro" id="IPR005532">
    <property type="entry name" value="SUMF_dom"/>
</dbReference>
<sequence>MRQIALPAIAIGFVALAAAVAWPLRHDPAPPFVPVETVSVASGTIDYRPFGNFELAGKASTPRTVSLRVGGFAIMKYQVSQSQYAACVAAGDCDPAPGSGVDLPQTQVNWEDATAFAAWYSDVTGETWRLPTDLEWQLAAAERYGDAVADPGDLDPGQRMLARYKAGVLLRGTSSPALRPAGGFGINSNGLADLSGNVWEWTNGCMMNGTLAPDGTVASSEAYCWVRIAGGLHRAAIVDFIRDARAGGCAVGLPPDHLGFRLVRDL</sequence>
<evidence type="ECO:0000313" key="3">
    <source>
        <dbReference type="Proteomes" id="UP000193963"/>
    </source>
</evidence>
<evidence type="ECO:0000313" key="2">
    <source>
        <dbReference type="EMBL" id="SLN20167.1"/>
    </source>
</evidence>
<evidence type="ECO:0000259" key="1">
    <source>
        <dbReference type="Pfam" id="PF03781"/>
    </source>
</evidence>
<dbReference type="Proteomes" id="UP000193963">
    <property type="component" value="Unassembled WGS sequence"/>
</dbReference>
<dbReference type="PANTHER" id="PTHR23150:SF19">
    <property type="entry name" value="FORMYLGLYCINE-GENERATING ENZYME"/>
    <property type="match status" value="1"/>
</dbReference>
<dbReference type="Pfam" id="PF03781">
    <property type="entry name" value="FGE-sulfatase"/>
    <property type="match status" value="1"/>
</dbReference>
<organism evidence="2 3">
    <name type="scientific">Pseudooceanicola marinus</name>
    <dbReference type="NCBI Taxonomy" id="396013"/>
    <lineage>
        <taxon>Bacteria</taxon>
        <taxon>Pseudomonadati</taxon>
        <taxon>Pseudomonadota</taxon>
        <taxon>Alphaproteobacteria</taxon>
        <taxon>Rhodobacterales</taxon>
        <taxon>Paracoccaceae</taxon>
        <taxon>Pseudooceanicola</taxon>
    </lineage>
</organism>
<accession>A0A1X6YG05</accession>
<name>A0A1X6YG05_9RHOB</name>
<reference evidence="2 3" key="1">
    <citation type="submission" date="2017-03" db="EMBL/GenBank/DDBJ databases">
        <authorList>
            <person name="Afonso C.L."/>
            <person name="Miller P.J."/>
            <person name="Scott M.A."/>
            <person name="Spackman E."/>
            <person name="Goraichik I."/>
            <person name="Dimitrov K.M."/>
            <person name="Suarez D.L."/>
            <person name="Swayne D.E."/>
        </authorList>
    </citation>
    <scope>NUCLEOTIDE SEQUENCE [LARGE SCALE GENOMIC DNA]</scope>
    <source>
        <strain evidence="2 3">CECT 7751</strain>
    </source>
</reference>
<gene>
    <name evidence="2" type="ORF">PSM7751_00670</name>
</gene>
<dbReference type="Gene3D" id="3.90.1580.10">
    <property type="entry name" value="paralog of FGE (formylglycine-generating enzyme)"/>
    <property type="match status" value="1"/>
</dbReference>
<keyword evidence="3" id="KW-1185">Reference proteome</keyword>
<dbReference type="OrthoDB" id="9768004at2"/>